<dbReference type="EC" id="2.7.1.24" evidence="8 9"/>
<dbReference type="PANTHER" id="PTHR10695:SF46">
    <property type="entry name" value="BIFUNCTIONAL COENZYME A SYNTHASE-RELATED"/>
    <property type="match status" value="1"/>
</dbReference>
<evidence type="ECO:0000256" key="4">
    <source>
        <dbReference type="ARBA" id="ARBA00022741"/>
    </source>
</evidence>
<keyword evidence="4 8" id="KW-0547">Nucleotide-binding</keyword>
<evidence type="ECO:0000256" key="8">
    <source>
        <dbReference type="HAMAP-Rule" id="MF_00376"/>
    </source>
</evidence>
<dbReference type="KEGG" id="dsl:Dacsa_3101"/>
<dbReference type="FunFam" id="3.40.50.300:FF:000991">
    <property type="entry name" value="Dephospho-CoA kinase"/>
    <property type="match status" value="1"/>
</dbReference>
<proteinExistence type="inferred from homology"/>
<dbReference type="PATRIC" id="fig|13035.3.peg.3516"/>
<comment type="catalytic activity">
    <reaction evidence="8">
        <text>3'-dephospho-CoA + ATP = ADP + CoA + H(+)</text>
        <dbReference type="Rhea" id="RHEA:18245"/>
        <dbReference type="ChEBI" id="CHEBI:15378"/>
        <dbReference type="ChEBI" id="CHEBI:30616"/>
        <dbReference type="ChEBI" id="CHEBI:57287"/>
        <dbReference type="ChEBI" id="CHEBI:57328"/>
        <dbReference type="ChEBI" id="CHEBI:456216"/>
        <dbReference type="EC" id="2.7.1.24"/>
    </reaction>
</comment>
<evidence type="ECO:0000313" key="11">
    <source>
        <dbReference type="Proteomes" id="UP000010482"/>
    </source>
</evidence>
<dbReference type="Pfam" id="PF01121">
    <property type="entry name" value="CoaE"/>
    <property type="match status" value="1"/>
</dbReference>
<evidence type="ECO:0000256" key="1">
    <source>
        <dbReference type="ARBA" id="ARBA00009018"/>
    </source>
</evidence>
<comment type="subcellular location">
    <subcellularLocation>
        <location evidence="8">Cytoplasm</location>
    </subcellularLocation>
</comment>
<dbReference type="GO" id="GO:0005737">
    <property type="term" value="C:cytoplasm"/>
    <property type="evidence" value="ECO:0007669"/>
    <property type="project" value="UniProtKB-SubCell"/>
</dbReference>
<organism evidence="10 11">
    <name type="scientific">Dactylococcopsis salina (strain PCC 8305)</name>
    <name type="common">Myxobactron salinum</name>
    <dbReference type="NCBI Taxonomy" id="13035"/>
    <lineage>
        <taxon>Bacteria</taxon>
        <taxon>Bacillati</taxon>
        <taxon>Cyanobacteriota</taxon>
        <taxon>Cyanophyceae</taxon>
        <taxon>Nodosilineales</taxon>
        <taxon>Cymatolegaceae</taxon>
        <taxon>Dactylococcopsis</taxon>
    </lineage>
</organism>
<dbReference type="CDD" id="cd02022">
    <property type="entry name" value="DPCK"/>
    <property type="match status" value="1"/>
</dbReference>
<dbReference type="Proteomes" id="UP000010482">
    <property type="component" value="Chromosome"/>
</dbReference>
<dbReference type="NCBIfam" id="TIGR00152">
    <property type="entry name" value="dephospho-CoA kinase"/>
    <property type="match status" value="1"/>
</dbReference>
<dbReference type="GO" id="GO:0015937">
    <property type="term" value="P:coenzyme A biosynthetic process"/>
    <property type="evidence" value="ECO:0007669"/>
    <property type="project" value="UniProtKB-UniRule"/>
</dbReference>
<gene>
    <name evidence="8" type="primary">coaE</name>
    <name evidence="10" type="ORF">Dacsa_3101</name>
</gene>
<dbReference type="eggNOG" id="COG0237">
    <property type="taxonomic scope" value="Bacteria"/>
</dbReference>
<evidence type="ECO:0000256" key="7">
    <source>
        <dbReference type="ARBA" id="ARBA00022993"/>
    </source>
</evidence>
<keyword evidence="11" id="KW-1185">Reference proteome</keyword>
<name>K9YZ75_DACS8</name>
<keyword evidence="6 8" id="KW-0067">ATP-binding</keyword>
<dbReference type="EMBL" id="CP003944">
    <property type="protein sequence ID" value="AFZ51630.1"/>
    <property type="molecule type" value="Genomic_DNA"/>
</dbReference>
<dbReference type="GO" id="GO:0004140">
    <property type="term" value="F:dephospho-CoA kinase activity"/>
    <property type="evidence" value="ECO:0007669"/>
    <property type="project" value="UniProtKB-UniRule"/>
</dbReference>
<dbReference type="PROSITE" id="PS51219">
    <property type="entry name" value="DPCK"/>
    <property type="match status" value="1"/>
</dbReference>
<evidence type="ECO:0000256" key="3">
    <source>
        <dbReference type="ARBA" id="ARBA00022679"/>
    </source>
</evidence>
<dbReference type="SUPFAM" id="SSF52540">
    <property type="entry name" value="P-loop containing nucleoside triphosphate hydrolases"/>
    <property type="match status" value="1"/>
</dbReference>
<dbReference type="STRING" id="13035.Dacsa_3101"/>
<dbReference type="AlphaFoldDB" id="K9YZ75"/>
<evidence type="ECO:0000313" key="10">
    <source>
        <dbReference type="EMBL" id="AFZ51630.1"/>
    </source>
</evidence>
<dbReference type="Gene3D" id="3.40.50.300">
    <property type="entry name" value="P-loop containing nucleotide triphosphate hydrolases"/>
    <property type="match status" value="1"/>
</dbReference>
<dbReference type="RefSeq" id="WP_015230609.1">
    <property type="nucleotide sequence ID" value="NC_019780.1"/>
</dbReference>
<dbReference type="HAMAP" id="MF_00376">
    <property type="entry name" value="Dephospho_CoA_kinase"/>
    <property type="match status" value="1"/>
</dbReference>
<sequence>MTNGEVKQIIGVTGGIGTGKSTVSNYLHKVYNLPILDADFYAREAVSKESRILEAIKQRYGKQILQEDGSLNRSKLGKIIFNQPAEKQWLEQKIHPYVRQCITSELNHLSTKQVVVVIPLLFEAEMTDLVTEIWVVYCSPQQQLARVMARDQLSETEARSRIKAQISLEEKMALADVVIDNSGSTSELQQQIDRLLS</sequence>
<keyword evidence="3 8" id="KW-0808">Transferase</keyword>
<dbReference type="InterPro" id="IPR027417">
    <property type="entry name" value="P-loop_NTPase"/>
</dbReference>
<comment type="similarity">
    <text evidence="1 8">Belongs to the CoaE family.</text>
</comment>
<dbReference type="InterPro" id="IPR001977">
    <property type="entry name" value="Depp_CoAkinase"/>
</dbReference>
<evidence type="ECO:0000256" key="6">
    <source>
        <dbReference type="ARBA" id="ARBA00022840"/>
    </source>
</evidence>
<comment type="pathway">
    <text evidence="8">Cofactor biosynthesis; coenzyme A biosynthesis; CoA from (R)-pantothenate: step 5/5.</text>
</comment>
<feature type="binding site" evidence="8">
    <location>
        <begin position="17"/>
        <end position="22"/>
    </location>
    <ligand>
        <name>ATP</name>
        <dbReference type="ChEBI" id="CHEBI:30616"/>
    </ligand>
</feature>
<accession>K9YZ75</accession>
<dbReference type="OrthoDB" id="9812943at2"/>
<evidence type="ECO:0000256" key="5">
    <source>
        <dbReference type="ARBA" id="ARBA00022777"/>
    </source>
</evidence>
<dbReference type="GO" id="GO:0005524">
    <property type="term" value="F:ATP binding"/>
    <property type="evidence" value="ECO:0007669"/>
    <property type="project" value="UniProtKB-UniRule"/>
</dbReference>
<dbReference type="UniPathway" id="UPA00241">
    <property type="reaction ID" value="UER00356"/>
</dbReference>
<evidence type="ECO:0000256" key="9">
    <source>
        <dbReference type="NCBIfam" id="TIGR00152"/>
    </source>
</evidence>
<dbReference type="HOGENOM" id="CLU_057180_1_2_3"/>
<protein>
    <recommendedName>
        <fullName evidence="8 9">Dephospho-CoA kinase</fullName>
        <ecNumber evidence="8 9">2.7.1.24</ecNumber>
    </recommendedName>
    <alternativeName>
        <fullName evidence="8">Dephosphocoenzyme A kinase</fullName>
    </alternativeName>
</protein>
<dbReference type="PANTHER" id="PTHR10695">
    <property type="entry name" value="DEPHOSPHO-COA KINASE-RELATED"/>
    <property type="match status" value="1"/>
</dbReference>
<keyword evidence="2 8" id="KW-0963">Cytoplasm</keyword>
<evidence type="ECO:0000256" key="2">
    <source>
        <dbReference type="ARBA" id="ARBA00022490"/>
    </source>
</evidence>
<keyword evidence="5 8" id="KW-0418">Kinase</keyword>
<reference evidence="10" key="1">
    <citation type="submission" date="2012-04" db="EMBL/GenBank/DDBJ databases">
        <title>Finished genome of Dactylococcopsis salina PCC 8305.</title>
        <authorList>
            <consortium name="US DOE Joint Genome Institute"/>
            <person name="Gugger M."/>
            <person name="Coursin T."/>
            <person name="Rippka R."/>
            <person name="Tandeau De Marsac N."/>
            <person name="Huntemann M."/>
            <person name="Wei C.-L."/>
            <person name="Han J."/>
            <person name="Detter J.C."/>
            <person name="Han C."/>
            <person name="Tapia R."/>
            <person name="Daligault H."/>
            <person name="Chen A."/>
            <person name="Krypides N."/>
            <person name="Mavromatis K."/>
            <person name="Markowitz V."/>
            <person name="Szeto E."/>
            <person name="Ivanova N."/>
            <person name="Ovchinnikova G."/>
            <person name="Pagani I."/>
            <person name="Pati A."/>
            <person name="Goodwin L."/>
            <person name="Peters L."/>
            <person name="Pitluck S."/>
            <person name="Woyke T."/>
            <person name="Kerfeld C."/>
        </authorList>
    </citation>
    <scope>NUCLEOTIDE SEQUENCE [LARGE SCALE GENOMIC DNA]</scope>
    <source>
        <strain evidence="10">PCC 8305</strain>
    </source>
</reference>
<comment type="function">
    <text evidence="8">Catalyzes the phosphorylation of the 3'-hydroxyl group of dephosphocoenzyme A to form coenzyme A.</text>
</comment>
<keyword evidence="7 8" id="KW-0173">Coenzyme A biosynthesis</keyword>